<name>E4XCI3_OIKDI</name>
<evidence type="ECO:0000313" key="11">
    <source>
        <dbReference type="Proteomes" id="UP000001307"/>
    </source>
</evidence>
<evidence type="ECO:0000256" key="7">
    <source>
        <dbReference type="ARBA" id="ARBA00023125"/>
    </source>
</evidence>
<keyword evidence="11" id="KW-1185">Reference proteome</keyword>
<dbReference type="GO" id="GO:0003887">
    <property type="term" value="F:DNA-directed DNA polymerase activity"/>
    <property type="evidence" value="ECO:0007669"/>
    <property type="project" value="UniProtKB-KW"/>
</dbReference>
<organism evidence="10">
    <name type="scientific">Oikopleura dioica</name>
    <name type="common">Tunicate</name>
    <dbReference type="NCBI Taxonomy" id="34765"/>
    <lineage>
        <taxon>Eukaryota</taxon>
        <taxon>Metazoa</taxon>
        <taxon>Chordata</taxon>
        <taxon>Tunicata</taxon>
        <taxon>Appendicularia</taxon>
        <taxon>Copelata</taxon>
        <taxon>Oikopleuridae</taxon>
        <taxon>Oikopleura</taxon>
    </lineage>
</organism>
<dbReference type="GO" id="GO:0003677">
    <property type="term" value="F:DNA binding"/>
    <property type="evidence" value="ECO:0007669"/>
    <property type="project" value="UniProtKB-KW"/>
</dbReference>
<proteinExistence type="inferred from homology"/>
<evidence type="ECO:0000256" key="3">
    <source>
        <dbReference type="ARBA" id="ARBA00022679"/>
    </source>
</evidence>
<keyword evidence="3" id="KW-0808">Transferase</keyword>
<dbReference type="PANTHER" id="PTHR33206">
    <property type="entry name" value="PROTEIN CBG10425"/>
    <property type="match status" value="1"/>
</dbReference>
<dbReference type="Proteomes" id="UP000001307">
    <property type="component" value="Unassembled WGS sequence"/>
</dbReference>
<evidence type="ECO:0000256" key="8">
    <source>
        <dbReference type="ARBA" id="ARBA00049244"/>
    </source>
</evidence>
<evidence type="ECO:0000256" key="4">
    <source>
        <dbReference type="ARBA" id="ARBA00022695"/>
    </source>
</evidence>
<comment type="similarity">
    <text evidence="1">Belongs to the DNA polymerase type-B family.</text>
</comment>
<evidence type="ECO:0000256" key="2">
    <source>
        <dbReference type="ARBA" id="ARBA00012417"/>
    </source>
</evidence>
<dbReference type="InParanoid" id="E4XCI3"/>
<dbReference type="EC" id="2.7.7.7" evidence="2"/>
<evidence type="ECO:0000256" key="5">
    <source>
        <dbReference type="ARBA" id="ARBA00022705"/>
    </source>
</evidence>
<dbReference type="GO" id="GO:0006260">
    <property type="term" value="P:DNA replication"/>
    <property type="evidence" value="ECO:0007669"/>
    <property type="project" value="UniProtKB-KW"/>
</dbReference>
<protein>
    <recommendedName>
        <fullName evidence="2">DNA-directed DNA polymerase</fullName>
        <ecNumber evidence="2">2.7.7.7</ecNumber>
    </recommendedName>
</protein>
<dbReference type="PANTHER" id="PTHR33206:SF1">
    <property type="entry name" value="DNA-DIRECTED DNA POLYMERASE"/>
    <property type="match status" value="1"/>
</dbReference>
<keyword evidence="5" id="KW-0235">DNA replication</keyword>
<gene>
    <name evidence="10" type="ORF">GSOID_T00007846001</name>
</gene>
<keyword evidence="7" id="KW-0238">DNA-binding</keyword>
<sequence>MVFHRMIALNSTAEDLPYAAKSAPNDPKIYSDSLPTGRGIIAEVDDKAKIKIDFVGKSKGNESIESIQWLYFMSKKMGLRIEHGLNGRERSIGDRRYKLDGFAETINQSGGRCTIGFDYRGCRWHPCPLNCPTKQVDSVCVKKDKERVAYLQEHLDKYLTIQSCQWQAEFKQSDDNDGPDFYPFLMQKKITYDDLVTIINSRRFFGFVSCDLVTPQKEINRNKASVKFPPIFKKTQITREMVPEEYRGKTKFPTEVNTLVYNETEGVYTSEMINFYLDQKMEIKNVKFIMFYHKAEPFKKFADQIVQRRINYASKKMKEAEKLMKIILNSFYGRLGLNKSKYKRTEFIHAEQRGLRERMLGPFHIRTENMDTEYPTDMLEVTSRHKTIHDDALVQIASWVLQNSKLLMFRFIFELEDHLSPGSFQKCYTDTETDDTITSQKTPGYFKKEWEMVEGTYVGLSSKCYGLNGQNIADNEGKLSKTGTKGINKQFTISAEEFKKELLGVSHKEVIVGNFATKKGQMKTWQTKKSALNAVYQKQVVCADKVTVTNLKSEDGKDL</sequence>
<evidence type="ECO:0000259" key="9">
    <source>
        <dbReference type="Pfam" id="PF03175"/>
    </source>
</evidence>
<dbReference type="EMBL" id="FN653036">
    <property type="protein sequence ID" value="CBY09308.1"/>
    <property type="molecule type" value="Genomic_DNA"/>
</dbReference>
<dbReference type="GO" id="GO:0000166">
    <property type="term" value="F:nucleotide binding"/>
    <property type="evidence" value="ECO:0007669"/>
    <property type="project" value="InterPro"/>
</dbReference>
<dbReference type="SUPFAM" id="SSF56672">
    <property type="entry name" value="DNA/RNA polymerases"/>
    <property type="match status" value="1"/>
</dbReference>
<comment type="catalytic activity">
    <reaction evidence="8">
        <text>DNA(n) + a 2'-deoxyribonucleoside 5'-triphosphate = DNA(n+1) + diphosphate</text>
        <dbReference type="Rhea" id="RHEA:22508"/>
        <dbReference type="Rhea" id="RHEA-COMP:17339"/>
        <dbReference type="Rhea" id="RHEA-COMP:17340"/>
        <dbReference type="ChEBI" id="CHEBI:33019"/>
        <dbReference type="ChEBI" id="CHEBI:61560"/>
        <dbReference type="ChEBI" id="CHEBI:173112"/>
        <dbReference type="EC" id="2.7.7.7"/>
    </reaction>
</comment>
<dbReference type="InterPro" id="IPR043502">
    <property type="entry name" value="DNA/RNA_pol_sf"/>
</dbReference>
<keyword evidence="6" id="KW-0239">DNA-directed DNA polymerase</keyword>
<reference evidence="10" key="1">
    <citation type="journal article" date="2010" name="Science">
        <title>Plasticity of animal genome architecture unmasked by rapid evolution of a pelagic tunicate.</title>
        <authorList>
            <person name="Denoeud F."/>
            <person name="Henriet S."/>
            <person name="Mungpakdee S."/>
            <person name="Aury J.M."/>
            <person name="Da Silva C."/>
            <person name="Brinkmann H."/>
            <person name="Mikhaleva J."/>
            <person name="Olsen L.C."/>
            <person name="Jubin C."/>
            <person name="Canestro C."/>
            <person name="Bouquet J.M."/>
            <person name="Danks G."/>
            <person name="Poulain J."/>
            <person name="Campsteijn C."/>
            <person name="Adamski M."/>
            <person name="Cross I."/>
            <person name="Yadetie F."/>
            <person name="Muffato M."/>
            <person name="Louis A."/>
            <person name="Butcher S."/>
            <person name="Tsagkogeorga G."/>
            <person name="Konrad A."/>
            <person name="Singh S."/>
            <person name="Jensen M.F."/>
            <person name="Cong E.H."/>
            <person name="Eikeseth-Otteraa H."/>
            <person name="Noel B."/>
            <person name="Anthouard V."/>
            <person name="Porcel B.M."/>
            <person name="Kachouri-Lafond R."/>
            <person name="Nishino A."/>
            <person name="Ugolini M."/>
            <person name="Chourrout P."/>
            <person name="Nishida H."/>
            <person name="Aasland R."/>
            <person name="Huzurbazar S."/>
            <person name="Westhof E."/>
            <person name="Delsuc F."/>
            <person name="Lehrach H."/>
            <person name="Reinhardt R."/>
            <person name="Weissenbach J."/>
            <person name="Roy S.W."/>
            <person name="Artiguenave F."/>
            <person name="Postlethwait J.H."/>
            <person name="Manak J.R."/>
            <person name="Thompson E.M."/>
            <person name="Jaillon O."/>
            <person name="Du Pasquier L."/>
            <person name="Boudinot P."/>
            <person name="Liberles D.A."/>
            <person name="Volff J.N."/>
            <person name="Philippe H."/>
            <person name="Lenhard B."/>
            <person name="Roest Crollius H."/>
            <person name="Wincker P."/>
            <person name="Chourrout D."/>
        </authorList>
    </citation>
    <scope>NUCLEOTIDE SEQUENCE [LARGE SCALE GENOMIC DNA]</scope>
</reference>
<dbReference type="InterPro" id="IPR004868">
    <property type="entry name" value="DNA-dir_DNA_pol_B_mt/vir"/>
</dbReference>
<evidence type="ECO:0000313" key="10">
    <source>
        <dbReference type="EMBL" id="CBY09308.1"/>
    </source>
</evidence>
<feature type="domain" description="DNA-directed DNA polymerase family B mitochondria/virus" evidence="9">
    <location>
        <begin position="182"/>
        <end position="370"/>
    </location>
</feature>
<dbReference type="Pfam" id="PF03175">
    <property type="entry name" value="DNA_pol_B_2"/>
    <property type="match status" value="1"/>
</dbReference>
<dbReference type="OrthoDB" id="6153129at2759"/>
<keyword evidence="4" id="KW-0548">Nucleotidyltransferase</keyword>
<dbReference type="AlphaFoldDB" id="E4XCI3"/>
<evidence type="ECO:0000256" key="6">
    <source>
        <dbReference type="ARBA" id="ARBA00022932"/>
    </source>
</evidence>
<evidence type="ECO:0000256" key="1">
    <source>
        <dbReference type="ARBA" id="ARBA00005755"/>
    </source>
</evidence>
<accession>E4XCI3</accession>